<sequence>MISMRYHIVSLAAVFLALALGIVLGATKVSSPILAGLQTDKTSLTAEKDQLAAQNTALSGRVGGDDKFAGAVGNLAVRGTLPNASVVVVTTADADPGDRDAVLSLLSRAGAKVTAQVQVTDQFADPAHAADLRTLAARVLPTGAQLPDTPSAGATGGALLASVLLTDKSGKTTVKADQATAALSALASGGFLQASGSVTPGRLVVVVTGGAATGGSEADKAGAIAAMATQLKSAAGGVVVAGRQGSDQGTGAVGVIRSDTAQSAAVSTVDNVDTATGRLATVLALVEQNGGGIGRYGFASNAQAQIPTLGVS</sequence>
<evidence type="ECO:0008006" key="3">
    <source>
        <dbReference type="Google" id="ProtNLM"/>
    </source>
</evidence>
<gene>
    <name evidence="1" type="ORF">GCM10011594_36670</name>
</gene>
<comment type="caution">
    <text evidence="1">The sequence shown here is derived from an EMBL/GenBank/DDBJ whole genome shotgun (WGS) entry which is preliminary data.</text>
</comment>
<name>A0A917WKZ7_9ACTN</name>
<dbReference type="Pfam" id="PF11382">
    <property type="entry name" value="MctB"/>
    <property type="match status" value="1"/>
</dbReference>
<reference evidence="1" key="2">
    <citation type="submission" date="2020-09" db="EMBL/GenBank/DDBJ databases">
        <authorList>
            <person name="Sun Q."/>
            <person name="Zhou Y."/>
        </authorList>
    </citation>
    <scope>NUCLEOTIDE SEQUENCE</scope>
    <source>
        <strain evidence="1">CGMCC 4.7308</strain>
    </source>
</reference>
<dbReference type="AlphaFoldDB" id="A0A917WKZ7"/>
<dbReference type="InterPro" id="IPR021522">
    <property type="entry name" value="MctB"/>
</dbReference>
<protein>
    <recommendedName>
        <fullName evidence="3">Copper transporter</fullName>
    </recommendedName>
</protein>
<dbReference type="GO" id="GO:0016020">
    <property type="term" value="C:membrane"/>
    <property type="evidence" value="ECO:0007669"/>
    <property type="project" value="InterPro"/>
</dbReference>
<evidence type="ECO:0000313" key="1">
    <source>
        <dbReference type="EMBL" id="GGM13421.1"/>
    </source>
</evidence>
<dbReference type="Proteomes" id="UP000655208">
    <property type="component" value="Unassembled WGS sequence"/>
</dbReference>
<proteinExistence type="predicted"/>
<reference evidence="1" key="1">
    <citation type="journal article" date="2014" name="Int. J. Syst. Evol. Microbiol.">
        <title>Complete genome sequence of Corynebacterium casei LMG S-19264T (=DSM 44701T), isolated from a smear-ripened cheese.</title>
        <authorList>
            <consortium name="US DOE Joint Genome Institute (JGI-PGF)"/>
            <person name="Walter F."/>
            <person name="Albersmeier A."/>
            <person name="Kalinowski J."/>
            <person name="Ruckert C."/>
        </authorList>
    </citation>
    <scope>NUCLEOTIDE SEQUENCE</scope>
    <source>
        <strain evidence="1">CGMCC 4.7308</strain>
    </source>
</reference>
<evidence type="ECO:0000313" key="2">
    <source>
        <dbReference type="Proteomes" id="UP000655208"/>
    </source>
</evidence>
<keyword evidence="2" id="KW-1185">Reference proteome</keyword>
<organism evidence="1 2">
    <name type="scientific">Nakamurella endophytica</name>
    <dbReference type="NCBI Taxonomy" id="1748367"/>
    <lineage>
        <taxon>Bacteria</taxon>
        <taxon>Bacillati</taxon>
        <taxon>Actinomycetota</taxon>
        <taxon>Actinomycetes</taxon>
        <taxon>Nakamurellales</taxon>
        <taxon>Nakamurellaceae</taxon>
        <taxon>Nakamurella</taxon>
    </lineage>
</organism>
<dbReference type="GO" id="GO:0055070">
    <property type="term" value="P:copper ion homeostasis"/>
    <property type="evidence" value="ECO:0007669"/>
    <property type="project" value="InterPro"/>
</dbReference>
<accession>A0A917WKZ7</accession>
<dbReference type="EMBL" id="BMNA01000011">
    <property type="protein sequence ID" value="GGM13421.1"/>
    <property type="molecule type" value="Genomic_DNA"/>
</dbReference>